<dbReference type="RefSeq" id="WP_121133155.1">
    <property type="nucleotide sequence ID" value="NZ_JBHUFK010000015.1"/>
</dbReference>
<dbReference type="InterPro" id="IPR012190">
    <property type="entry name" value="UCP036698"/>
</dbReference>
<proteinExistence type="predicted"/>
<dbReference type="Pfam" id="PF14084">
    <property type="entry name" value="DUF4264"/>
    <property type="match status" value="1"/>
</dbReference>
<dbReference type="AlphaFoldDB" id="A0A494YV28"/>
<gene>
    <name evidence="1" type="ORF">D8M05_14700</name>
</gene>
<dbReference type="PIRSF" id="PIRSF036698">
    <property type="entry name" value="UCP036698"/>
    <property type="match status" value="1"/>
</dbReference>
<sequence>MDKRVTTLSITQFTNNLDLYKIVDLLKRSIKEDDLMFGLPLGEDNDEAFIFTICWN</sequence>
<dbReference type="Proteomes" id="UP000281813">
    <property type="component" value="Unassembled WGS sequence"/>
</dbReference>
<dbReference type="OrthoDB" id="2382360at2"/>
<reference evidence="1 2" key="1">
    <citation type="journal article" date="2015" name="Antonie Van Leeuwenhoek">
        <title>Oceanobacillus bengalensis sp. nov., a bacterium isolated from seawater of the Bay of Bengal.</title>
        <authorList>
            <person name="Yongchang O."/>
            <person name="Xiang W."/>
            <person name="Wang G."/>
        </authorList>
    </citation>
    <scope>NUCLEOTIDE SEQUENCE [LARGE SCALE GENOMIC DNA]</scope>
    <source>
        <strain evidence="1 2">MCCC 1K00260</strain>
    </source>
</reference>
<evidence type="ECO:0000313" key="1">
    <source>
        <dbReference type="EMBL" id="RKQ13962.1"/>
    </source>
</evidence>
<name>A0A494YV28_9BACI</name>
<evidence type="ECO:0000313" key="2">
    <source>
        <dbReference type="Proteomes" id="UP000281813"/>
    </source>
</evidence>
<accession>A0A494YV28</accession>
<organism evidence="1 2">
    <name type="scientific">Oceanobacillus bengalensis</name>
    <dbReference type="NCBI Taxonomy" id="1435466"/>
    <lineage>
        <taxon>Bacteria</taxon>
        <taxon>Bacillati</taxon>
        <taxon>Bacillota</taxon>
        <taxon>Bacilli</taxon>
        <taxon>Bacillales</taxon>
        <taxon>Bacillaceae</taxon>
        <taxon>Oceanobacillus</taxon>
    </lineage>
</organism>
<comment type="caution">
    <text evidence="1">The sequence shown here is derived from an EMBL/GenBank/DDBJ whole genome shotgun (WGS) entry which is preliminary data.</text>
</comment>
<protein>
    <submittedName>
        <fullName evidence="1">DUF4264 domain-containing protein</fullName>
    </submittedName>
</protein>
<dbReference type="EMBL" id="RBZO01000025">
    <property type="protein sequence ID" value="RKQ13962.1"/>
    <property type="molecule type" value="Genomic_DNA"/>
</dbReference>
<keyword evidence="2" id="KW-1185">Reference proteome</keyword>